<dbReference type="PANTHER" id="PTHR10339:SF25">
    <property type="entry name" value="SECRETED EXOENZYME S"/>
    <property type="match status" value="1"/>
</dbReference>
<organism evidence="12 13">
    <name type="scientific">Huso huso</name>
    <name type="common">Beluga</name>
    <name type="synonym">Acipenser huso</name>
    <dbReference type="NCBI Taxonomy" id="61971"/>
    <lineage>
        <taxon>Eukaryota</taxon>
        <taxon>Metazoa</taxon>
        <taxon>Chordata</taxon>
        <taxon>Craniata</taxon>
        <taxon>Vertebrata</taxon>
        <taxon>Euteleostomi</taxon>
        <taxon>Actinopterygii</taxon>
        <taxon>Chondrostei</taxon>
        <taxon>Acipenseriformes</taxon>
        <taxon>Acipenseridae</taxon>
        <taxon>Huso</taxon>
    </lineage>
</organism>
<protein>
    <recommendedName>
        <fullName evidence="11">NAD(P)(+)--arginine ADP-ribosyltransferase</fullName>
        <ecNumber evidence="11">2.4.2.31</ecNumber>
    </recommendedName>
    <alternativeName>
        <fullName evidence="11">Mono(ADP-ribosyl)transferase</fullName>
    </alternativeName>
</protein>
<keyword evidence="4" id="KW-0800">Toxin</keyword>
<evidence type="ECO:0000256" key="11">
    <source>
        <dbReference type="RuleBase" id="RU361228"/>
    </source>
</evidence>
<keyword evidence="9" id="KW-0843">Virulence</keyword>
<evidence type="ECO:0000313" key="13">
    <source>
        <dbReference type="Proteomes" id="UP001369086"/>
    </source>
</evidence>
<keyword evidence="11" id="KW-0732">Signal</keyword>
<dbReference type="InterPro" id="IPR050999">
    <property type="entry name" value="ADP-ribosyltransferase_ARG"/>
</dbReference>
<dbReference type="EMBL" id="JAHFZB010000043">
    <property type="protein sequence ID" value="KAK6468572.1"/>
    <property type="molecule type" value="Genomic_DNA"/>
</dbReference>
<evidence type="ECO:0000256" key="9">
    <source>
        <dbReference type="ARBA" id="ARBA00023026"/>
    </source>
</evidence>
<keyword evidence="6 11" id="KW-0808">Transferase</keyword>
<name>A0ABR0Y7F7_HUSHU</name>
<dbReference type="PROSITE" id="PS51996">
    <property type="entry name" value="TR_MART"/>
    <property type="match status" value="1"/>
</dbReference>
<proteinExistence type="inferred from homology"/>
<dbReference type="EC" id="2.4.2.31" evidence="11"/>
<feature type="signal peptide" evidence="11">
    <location>
        <begin position="1"/>
        <end position="24"/>
    </location>
</feature>
<evidence type="ECO:0000256" key="4">
    <source>
        <dbReference type="ARBA" id="ARBA00022656"/>
    </source>
</evidence>
<dbReference type="PANTHER" id="PTHR10339">
    <property type="entry name" value="ADP-RIBOSYLTRANSFERASE"/>
    <property type="match status" value="1"/>
</dbReference>
<evidence type="ECO:0000256" key="1">
    <source>
        <dbReference type="ARBA" id="ARBA00004613"/>
    </source>
</evidence>
<keyword evidence="7" id="KW-0548">Nucleotidyltransferase</keyword>
<comment type="catalytic activity">
    <reaction evidence="10 11">
        <text>L-arginyl-[protein] + NAD(+) = N(omega)-(ADP-D-ribosyl)-L-arginyl-[protein] + nicotinamide + H(+)</text>
        <dbReference type="Rhea" id="RHEA:19149"/>
        <dbReference type="Rhea" id="RHEA-COMP:10532"/>
        <dbReference type="Rhea" id="RHEA-COMP:15087"/>
        <dbReference type="ChEBI" id="CHEBI:15378"/>
        <dbReference type="ChEBI" id="CHEBI:17154"/>
        <dbReference type="ChEBI" id="CHEBI:29965"/>
        <dbReference type="ChEBI" id="CHEBI:57540"/>
        <dbReference type="ChEBI" id="CHEBI:142554"/>
        <dbReference type="EC" id="2.4.2.31"/>
    </reaction>
</comment>
<evidence type="ECO:0000256" key="2">
    <source>
        <dbReference type="ARBA" id="ARBA00009558"/>
    </source>
</evidence>
<dbReference type="Gene3D" id="3.90.176.10">
    <property type="entry name" value="Toxin ADP-ribosyltransferase, Chain A, domain 1"/>
    <property type="match status" value="1"/>
</dbReference>
<dbReference type="InterPro" id="IPR000768">
    <property type="entry name" value="ART"/>
</dbReference>
<comment type="similarity">
    <text evidence="2 11">Belongs to the Arg-specific ADP-ribosyltransferase family.</text>
</comment>
<evidence type="ECO:0000313" key="12">
    <source>
        <dbReference type="EMBL" id="KAK6468572.1"/>
    </source>
</evidence>
<comment type="subcellular location">
    <subcellularLocation>
        <location evidence="1">Secreted</location>
    </subcellularLocation>
</comment>
<evidence type="ECO:0000256" key="5">
    <source>
        <dbReference type="ARBA" id="ARBA00022676"/>
    </source>
</evidence>
<keyword evidence="5 11" id="KW-0328">Glycosyltransferase</keyword>
<dbReference type="PROSITE" id="PS01291">
    <property type="entry name" value="ART"/>
    <property type="match status" value="1"/>
</dbReference>
<comment type="caution">
    <text evidence="12">The sequence shown here is derived from an EMBL/GenBank/DDBJ whole genome shotgun (WGS) entry which is preliminary data.</text>
</comment>
<keyword evidence="3" id="KW-0964">Secreted</keyword>
<feature type="chain" id="PRO_5044972496" description="NAD(P)(+)--arginine ADP-ribosyltransferase" evidence="11">
    <location>
        <begin position="25"/>
        <end position="271"/>
    </location>
</feature>
<evidence type="ECO:0000256" key="10">
    <source>
        <dbReference type="ARBA" id="ARBA00047597"/>
    </source>
</evidence>
<keyword evidence="11" id="KW-0520">NAD</keyword>
<sequence length="271" mass="30473">MNPAALSILLLSAAALLELPQIKCEDPIKTIEMDMAEDALDDQYDGCRDEMLKHVNETLLPSELNKNPALEKAWKIAQDKMMKQDHTGLSLVQATAIYLYTMDDVHKDFNAAVKTGGTNFSQFQFKALHFHLTDALNTLKSNKLKCYNVYRGVDVPFTAVKDAIVRFGQFASTSVKKHVAEGFGTGTLFTIRTCLGVSIKKYSAYSNEKEVLIPPFERFKVMEVNGKEIRLENIEDHKSYFNCRGGATVFIIQHTLTVSCVIWPLIVMQIL</sequence>
<dbReference type="Proteomes" id="UP001369086">
    <property type="component" value="Unassembled WGS sequence"/>
</dbReference>
<keyword evidence="8 11" id="KW-0521">NADP</keyword>
<keyword evidence="13" id="KW-1185">Reference proteome</keyword>
<evidence type="ECO:0000256" key="6">
    <source>
        <dbReference type="ARBA" id="ARBA00022679"/>
    </source>
</evidence>
<accession>A0ABR0Y7F7</accession>
<reference evidence="12 13" key="1">
    <citation type="submission" date="2021-05" db="EMBL/GenBank/DDBJ databases">
        <authorList>
            <person name="Zahm M."/>
            <person name="Klopp C."/>
            <person name="Cabau C."/>
            <person name="Kuhl H."/>
            <person name="Suciu R."/>
            <person name="Ciorpac M."/>
            <person name="Holostenco D."/>
            <person name="Gessner J."/>
            <person name="Wuertz S."/>
            <person name="Hohne C."/>
            <person name="Stock M."/>
            <person name="Gislard M."/>
            <person name="Lluch J."/>
            <person name="Milhes M."/>
            <person name="Lampietro C."/>
            <person name="Lopez Roques C."/>
            <person name="Donnadieu C."/>
            <person name="Du K."/>
            <person name="Schartl M."/>
            <person name="Guiguen Y."/>
        </authorList>
    </citation>
    <scope>NUCLEOTIDE SEQUENCE [LARGE SCALE GENOMIC DNA]</scope>
    <source>
        <strain evidence="12">Hh-F2</strain>
        <tissue evidence="12">Blood</tissue>
    </source>
</reference>
<gene>
    <name evidence="12" type="ORF">HHUSO_G33313</name>
</gene>
<dbReference type="PRINTS" id="PR00970">
    <property type="entry name" value="RIBTRNSFRASE"/>
</dbReference>
<evidence type="ECO:0000256" key="3">
    <source>
        <dbReference type="ARBA" id="ARBA00022525"/>
    </source>
</evidence>
<dbReference type="Pfam" id="PF01129">
    <property type="entry name" value="ART"/>
    <property type="match status" value="1"/>
</dbReference>
<evidence type="ECO:0000256" key="8">
    <source>
        <dbReference type="ARBA" id="ARBA00022857"/>
    </source>
</evidence>
<evidence type="ECO:0000256" key="7">
    <source>
        <dbReference type="ARBA" id="ARBA00022695"/>
    </source>
</evidence>
<dbReference type="SUPFAM" id="SSF56399">
    <property type="entry name" value="ADP-ribosylation"/>
    <property type="match status" value="1"/>
</dbReference>